<keyword evidence="1" id="KW-0175">Coiled coil</keyword>
<evidence type="ECO:0000313" key="4">
    <source>
        <dbReference type="Proteomes" id="UP000308730"/>
    </source>
</evidence>
<keyword evidence="2" id="KW-0732">Signal</keyword>
<evidence type="ECO:0000256" key="2">
    <source>
        <dbReference type="SAM" id="SignalP"/>
    </source>
</evidence>
<evidence type="ECO:0000256" key="1">
    <source>
        <dbReference type="SAM" id="Coils"/>
    </source>
</evidence>
<keyword evidence="4" id="KW-1185">Reference proteome</keyword>
<feature type="signal peptide" evidence="2">
    <location>
        <begin position="1"/>
        <end position="15"/>
    </location>
</feature>
<gene>
    <name evidence="3" type="ORF">EUX98_g6104</name>
</gene>
<dbReference type="AlphaFoldDB" id="A0A4S4MSF7"/>
<feature type="chain" id="PRO_5020387101" evidence="2">
    <location>
        <begin position="16"/>
        <end position="161"/>
    </location>
</feature>
<evidence type="ECO:0000313" key="3">
    <source>
        <dbReference type="EMBL" id="THH28081.1"/>
    </source>
</evidence>
<accession>A0A4S4MSF7</accession>
<name>A0A4S4MSF7_9APHY</name>
<comment type="caution">
    <text evidence="3">The sequence shown here is derived from an EMBL/GenBank/DDBJ whole genome shotgun (WGS) entry which is preliminary data.</text>
</comment>
<reference evidence="3 4" key="1">
    <citation type="submission" date="2019-02" db="EMBL/GenBank/DDBJ databases">
        <title>Genome sequencing of the rare red list fungi Antrodiella citrinella (Flaviporus citrinellus).</title>
        <authorList>
            <person name="Buettner E."/>
            <person name="Kellner H."/>
        </authorList>
    </citation>
    <scope>NUCLEOTIDE SEQUENCE [LARGE SCALE GENOMIC DNA]</scope>
    <source>
        <strain evidence="3 4">DSM 108506</strain>
    </source>
</reference>
<dbReference type="EMBL" id="SGPM01000203">
    <property type="protein sequence ID" value="THH28081.1"/>
    <property type="molecule type" value="Genomic_DNA"/>
</dbReference>
<protein>
    <submittedName>
        <fullName evidence="3">Uncharacterized protein</fullName>
    </submittedName>
</protein>
<dbReference type="OrthoDB" id="2744269at2759"/>
<proteinExistence type="predicted"/>
<sequence length="161" mass="18034">MAVVSLAPLAALIVCELPSLIERTLKYNVENNIIENQLVVLQSKIDNTKKNIAAERKTQRDLREKIKAIRGDRRVERSSIFSLSDEVPFGSTSIPSIRAQPDQSMVSQSTATSQSMVLFESPVSLRTKRKGIVFSDDIRIVKKVKLAGREFTVDKENYPDA</sequence>
<dbReference type="Proteomes" id="UP000308730">
    <property type="component" value="Unassembled WGS sequence"/>
</dbReference>
<organism evidence="3 4">
    <name type="scientific">Antrodiella citrinella</name>
    <dbReference type="NCBI Taxonomy" id="2447956"/>
    <lineage>
        <taxon>Eukaryota</taxon>
        <taxon>Fungi</taxon>
        <taxon>Dikarya</taxon>
        <taxon>Basidiomycota</taxon>
        <taxon>Agaricomycotina</taxon>
        <taxon>Agaricomycetes</taxon>
        <taxon>Polyporales</taxon>
        <taxon>Steccherinaceae</taxon>
        <taxon>Antrodiella</taxon>
    </lineage>
</organism>
<feature type="coiled-coil region" evidence="1">
    <location>
        <begin position="31"/>
        <end position="65"/>
    </location>
</feature>